<feature type="non-terminal residue" evidence="2">
    <location>
        <position position="211"/>
    </location>
</feature>
<evidence type="ECO:0000313" key="2">
    <source>
        <dbReference type="EMBL" id="ETO16053.1"/>
    </source>
</evidence>
<keyword evidence="3" id="KW-1185">Reference proteome</keyword>
<dbReference type="EMBL" id="ASPP01018606">
    <property type="protein sequence ID" value="ETO16053.1"/>
    <property type="molecule type" value="Genomic_DNA"/>
</dbReference>
<protein>
    <submittedName>
        <fullName evidence="2">Uncharacterized protein</fullName>
    </submittedName>
</protein>
<evidence type="ECO:0000313" key="3">
    <source>
        <dbReference type="Proteomes" id="UP000023152"/>
    </source>
</evidence>
<feature type="compositionally biased region" description="Polar residues" evidence="1">
    <location>
        <begin position="161"/>
        <end position="173"/>
    </location>
</feature>
<feature type="compositionally biased region" description="Basic and acidic residues" evidence="1">
    <location>
        <begin position="98"/>
        <end position="119"/>
    </location>
</feature>
<name>X6MPX0_RETFI</name>
<feature type="compositionally biased region" description="Basic and acidic residues" evidence="1">
    <location>
        <begin position="47"/>
        <end position="68"/>
    </location>
</feature>
<proteinExistence type="predicted"/>
<comment type="caution">
    <text evidence="2">The sequence shown here is derived from an EMBL/GenBank/DDBJ whole genome shotgun (WGS) entry which is preliminary data.</text>
</comment>
<accession>X6MPX0</accession>
<reference evidence="2 3" key="1">
    <citation type="journal article" date="2013" name="Curr. Biol.">
        <title>The Genome of the Foraminiferan Reticulomyxa filosa.</title>
        <authorList>
            <person name="Glockner G."/>
            <person name="Hulsmann N."/>
            <person name="Schleicher M."/>
            <person name="Noegel A.A."/>
            <person name="Eichinger L."/>
            <person name="Gallinger C."/>
            <person name="Pawlowski J."/>
            <person name="Sierra R."/>
            <person name="Euteneuer U."/>
            <person name="Pillet L."/>
            <person name="Moustafa A."/>
            <person name="Platzer M."/>
            <person name="Groth M."/>
            <person name="Szafranski K."/>
            <person name="Schliwa M."/>
        </authorList>
    </citation>
    <scope>NUCLEOTIDE SEQUENCE [LARGE SCALE GENOMIC DNA]</scope>
</reference>
<evidence type="ECO:0000256" key="1">
    <source>
        <dbReference type="SAM" id="MobiDB-lite"/>
    </source>
</evidence>
<feature type="compositionally biased region" description="Low complexity" evidence="1">
    <location>
        <begin position="140"/>
        <end position="152"/>
    </location>
</feature>
<sequence>MNTWDITKTRKRRRGIVEQAQIQYILTESNRSEQGADADKNGQGSTCKEKPEVPKSEQLEQANDKEEVEKEEENDEMRQKWQEGIITRNTKKWSPMAPKEKKWEWADNKNPEKPKPRREEEEEEEEQQQQLTTTHSDGASLTSVLSPLSSTTQKYPPLPTHTYTTKPSKPATTILPTIVRKRRHPSVLKKKLEGVKKVRFGNETNVENVRA</sequence>
<gene>
    <name evidence="2" type="ORF">RFI_21306</name>
</gene>
<feature type="region of interest" description="Disordered" evidence="1">
    <location>
        <begin position="26"/>
        <end position="173"/>
    </location>
</feature>
<organism evidence="2 3">
    <name type="scientific">Reticulomyxa filosa</name>
    <dbReference type="NCBI Taxonomy" id="46433"/>
    <lineage>
        <taxon>Eukaryota</taxon>
        <taxon>Sar</taxon>
        <taxon>Rhizaria</taxon>
        <taxon>Retaria</taxon>
        <taxon>Foraminifera</taxon>
        <taxon>Monothalamids</taxon>
        <taxon>Reticulomyxidae</taxon>
        <taxon>Reticulomyxa</taxon>
    </lineage>
</organism>
<dbReference type="AlphaFoldDB" id="X6MPX0"/>
<dbReference type="Proteomes" id="UP000023152">
    <property type="component" value="Unassembled WGS sequence"/>
</dbReference>